<dbReference type="Proteomes" id="UP000282985">
    <property type="component" value="Unassembled WGS sequence"/>
</dbReference>
<evidence type="ECO:0000313" key="4">
    <source>
        <dbReference type="EMBL" id="RUT78328.1"/>
    </source>
</evidence>
<dbReference type="EMBL" id="RJJX01000009">
    <property type="protein sequence ID" value="RUT78328.1"/>
    <property type="molecule type" value="Genomic_DNA"/>
</dbReference>
<reference evidence="4 5" key="1">
    <citation type="submission" date="2018-11" db="EMBL/GenBank/DDBJ databases">
        <title>Parancylomarina longa gen. nov., sp. nov., isolated from sediments of southern Okinawa.</title>
        <authorList>
            <person name="Fu T."/>
        </authorList>
    </citation>
    <scope>NUCLEOTIDE SEQUENCE [LARGE SCALE GENOMIC DNA]</scope>
    <source>
        <strain evidence="4 5">T3-2 S1-C</strain>
    </source>
</reference>
<dbReference type="Gene3D" id="3.30.540.30">
    <property type="match status" value="1"/>
</dbReference>
<dbReference type="RefSeq" id="WP_127343534.1">
    <property type="nucleotide sequence ID" value="NZ_RJJX01000009.1"/>
</dbReference>
<evidence type="ECO:0000313" key="5">
    <source>
        <dbReference type="Proteomes" id="UP000282985"/>
    </source>
</evidence>
<dbReference type="Pfam" id="PF03571">
    <property type="entry name" value="Peptidase_M49"/>
    <property type="match status" value="1"/>
</dbReference>
<proteinExistence type="predicted"/>
<accession>A0A434AV40</accession>
<keyword evidence="5" id="KW-1185">Reference proteome</keyword>
<organism evidence="4 5">
    <name type="scientific">Ancylomarina longa</name>
    <dbReference type="NCBI Taxonomy" id="2487017"/>
    <lineage>
        <taxon>Bacteria</taxon>
        <taxon>Pseudomonadati</taxon>
        <taxon>Bacteroidota</taxon>
        <taxon>Bacteroidia</taxon>
        <taxon>Marinilabiliales</taxon>
        <taxon>Marinifilaceae</taxon>
        <taxon>Ancylomarina</taxon>
    </lineage>
</organism>
<dbReference type="AlphaFoldDB" id="A0A434AV40"/>
<keyword evidence="2 4" id="KW-0378">Hydrolase</keyword>
<evidence type="ECO:0000256" key="3">
    <source>
        <dbReference type="SAM" id="SignalP"/>
    </source>
</evidence>
<dbReference type="GO" id="GO:0046872">
    <property type="term" value="F:metal ion binding"/>
    <property type="evidence" value="ECO:0007669"/>
    <property type="project" value="UniProtKB-KW"/>
</dbReference>
<keyword evidence="1" id="KW-0479">Metal-binding</keyword>
<feature type="chain" id="PRO_5019434549" evidence="3">
    <location>
        <begin position="22"/>
        <end position="547"/>
    </location>
</feature>
<dbReference type="GO" id="GO:0008239">
    <property type="term" value="F:dipeptidyl-peptidase activity"/>
    <property type="evidence" value="ECO:0007669"/>
    <property type="project" value="TreeGrafter"/>
</dbReference>
<protein>
    <submittedName>
        <fullName evidence="4">Zn-dependent hydrolase</fullName>
    </submittedName>
</protein>
<dbReference type="PANTHER" id="PTHR23422:SF9">
    <property type="entry name" value="ZN-DEPENDENT HYDROLASE"/>
    <property type="match status" value="1"/>
</dbReference>
<dbReference type="OrthoDB" id="9812747at2"/>
<evidence type="ECO:0000256" key="1">
    <source>
        <dbReference type="ARBA" id="ARBA00022723"/>
    </source>
</evidence>
<name>A0A434AV40_9BACT</name>
<dbReference type="PROSITE" id="PS51257">
    <property type="entry name" value="PROKAR_LIPOPROTEIN"/>
    <property type="match status" value="1"/>
</dbReference>
<dbReference type="InterPro" id="IPR039461">
    <property type="entry name" value="Peptidase_M49"/>
</dbReference>
<dbReference type="PANTHER" id="PTHR23422">
    <property type="entry name" value="DIPEPTIDYL PEPTIDASE III-RELATED"/>
    <property type="match status" value="1"/>
</dbReference>
<keyword evidence="3" id="KW-0732">Signal</keyword>
<dbReference type="GO" id="GO:0005737">
    <property type="term" value="C:cytoplasm"/>
    <property type="evidence" value="ECO:0007669"/>
    <property type="project" value="TreeGrafter"/>
</dbReference>
<sequence length="547" mass="61573">MKKITSIVLFLALGLGFTACNQKVEKKAEVSPMQKLVDQYAEVDLTTNTSVLSEKQKQMLPILFQVADIMEELFWKDAVGDKTEFLSKLTDPAAVAYAKINYGPWDRLNDNKPFLKGYGAKPLGANFYPKDMTKAEFEALDDEAKTSWYTKIQRDDEGALQVVPYHVVYKEQIEKAATLLKKAAELAENEGLKKFLSLRADALLTDDYLASDLAWMDMKSNTIDFVVGPIETYEDALFGYKASHSAQILIKDKVWSDKLSHFASYLPKLQKNLPVPAEYKAEKANANADLNAYDVVYYAGDCNAASKNIAINLPNDPRVHAQKGSRKLQLKNAMKAKFDKILVPIADLLIDDSQRKNVTFDAFFEDVMFHEVSHGLGIKYTIKDHISVRKALKETYTSMEEGKADILGLYMITQMAKWGELDESKLMDNYVTFMAGIFRSVRFGAASAHGKANMIRFYFFQEMGAFSRNPETGKYKIDFEKMQLAMNELGKQILIIQGDGDYEAAKQLIAEKGFIRADLQKDLDRVNNAGIPKDIVFRQGPAVLGLK</sequence>
<feature type="signal peptide" evidence="3">
    <location>
        <begin position="1"/>
        <end position="21"/>
    </location>
</feature>
<evidence type="ECO:0000256" key="2">
    <source>
        <dbReference type="ARBA" id="ARBA00022801"/>
    </source>
</evidence>
<gene>
    <name evidence="4" type="ORF">DLK05_08355</name>
</gene>
<comment type="caution">
    <text evidence="4">The sequence shown here is derived from an EMBL/GenBank/DDBJ whole genome shotgun (WGS) entry which is preliminary data.</text>
</comment>